<protein>
    <submittedName>
        <fullName evidence="1">Uncharacterized protein</fullName>
    </submittedName>
</protein>
<comment type="caution">
    <text evidence="1">The sequence shown here is derived from an EMBL/GenBank/DDBJ whole genome shotgun (WGS) entry which is preliminary data.</text>
</comment>
<dbReference type="EMBL" id="CM026433">
    <property type="protein sequence ID" value="KAG0555425.1"/>
    <property type="molecule type" value="Genomic_DNA"/>
</dbReference>
<dbReference type="AlphaFoldDB" id="A0A8T0G7Z5"/>
<name>A0A8T0G7Z5_CERPU</name>
<evidence type="ECO:0000313" key="1">
    <source>
        <dbReference type="EMBL" id="KAG0555426.1"/>
    </source>
</evidence>
<reference evidence="1" key="1">
    <citation type="submission" date="2020-06" db="EMBL/GenBank/DDBJ databases">
        <title>WGS assembly of Ceratodon purpureus strain R40.</title>
        <authorList>
            <person name="Carey S.B."/>
            <person name="Jenkins J."/>
            <person name="Shu S."/>
            <person name="Lovell J.T."/>
            <person name="Sreedasyam A."/>
            <person name="Maumus F."/>
            <person name="Tiley G.P."/>
            <person name="Fernandez-Pozo N."/>
            <person name="Barry K."/>
            <person name="Chen C."/>
            <person name="Wang M."/>
            <person name="Lipzen A."/>
            <person name="Daum C."/>
            <person name="Saski C.A."/>
            <person name="Payton A.C."/>
            <person name="Mcbreen J.C."/>
            <person name="Conrad R.E."/>
            <person name="Kollar L.M."/>
            <person name="Olsson S."/>
            <person name="Huttunen S."/>
            <person name="Landis J.B."/>
            <person name="Wickett N.J."/>
            <person name="Johnson M.G."/>
            <person name="Rensing S.A."/>
            <person name="Grimwood J."/>
            <person name="Schmutz J."/>
            <person name="Mcdaniel S.F."/>
        </authorList>
    </citation>
    <scope>NUCLEOTIDE SEQUENCE</scope>
    <source>
        <strain evidence="1">R40</strain>
    </source>
</reference>
<evidence type="ECO:0000313" key="2">
    <source>
        <dbReference type="Proteomes" id="UP000822688"/>
    </source>
</evidence>
<dbReference type="OrthoDB" id="190375at2759"/>
<proteinExistence type="predicted"/>
<accession>A0A8T0G7Z5</accession>
<dbReference type="InterPro" id="IPR000048">
    <property type="entry name" value="IQ_motif_EF-hand-BS"/>
</dbReference>
<dbReference type="Proteomes" id="UP000822688">
    <property type="component" value="Chromosome 12"/>
</dbReference>
<keyword evidence="2" id="KW-1185">Reference proteome</keyword>
<dbReference type="EMBL" id="CM026433">
    <property type="protein sequence ID" value="KAG0555426.1"/>
    <property type="molecule type" value="Genomic_DNA"/>
</dbReference>
<dbReference type="Pfam" id="PF00612">
    <property type="entry name" value="IQ"/>
    <property type="match status" value="2"/>
</dbReference>
<dbReference type="PROSITE" id="PS50096">
    <property type="entry name" value="IQ"/>
    <property type="match status" value="2"/>
</dbReference>
<gene>
    <name evidence="1" type="ORF">KC19_12G168200</name>
</gene>
<dbReference type="Gene3D" id="1.20.5.190">
    <property type="match status" value="1"/>
</dbReference>
<sequence>MAMNWVGLRAQEVLNEYIESNLKAKEQRQIEYNATIKIQVATRRFLVKQLIKKWRKSAKEIQRFYRGHLGREYFHECRRKRDYELRMAYFNYHALYVQRCFRGYWSRKYICDYYARKAFIAACVLAGKRMRTLCTMNYKLEVSEEQKEAKRKLDEEINKFFSENHHRCSTEVVKGAFYSPYVAIFGGGRSYLEERIRDARREEITGMELDKLKGLTEDGIPIKQAQNAFFVKSSKALHSRMSIDTRRRMKEVSKKSKTVGTLITLAGPFESRYDHRRKQEKWSSLLDISDKRFDVISKAKKAWWVNKGRGIGNAEPYHLRETLAKAAAVQELIDYPVMKESRWTTVVASGLLFDMYKPYSKVFPRVTQEYHSHHHWPKYSLSRSIQGDLLPPTHT</sequence>
<organism evidence="1 2">
    <name type="scientific">Ceratodon purpureus</name>
    <name type="common">Fire moss</name>
    <name type="synonym">Dicranum purpureum</name>
    <dbReference type="NCBI Taxonomy" id="3225"/>
    <lineage>
        <taxon>Eukaryota</taxon>
        <taxon>Viridiplantae</taxon>
        <taxon>Streptophyta</taxon>
        <taxon>Embryophyta</taxon>
        <taxon>Bryophyta</taxon>
        <taxon>Bryophytina</taxon>
        <taxon>Bryopsida</taxon>
        <taxon>Dicranidae</taxon>
        <taxon>Pseudoditrichales</taxon>
        <taxon>Ditrichaceae</taxon>
        <taxon>Ceratodon</taxon>
    </lineage>
</organism>